<organism evidence="1 2">
    <name type="scientific">Geotalea uraniireducens (strain Rf4)</name>
    <name type="common">Geobacter uraniireducens</name>
    <dbReference type="NCBI Taxonomy" id="351605"/>
    <lineage>
        <taxon>Bacteria</taxon>
        <taxon>Pseudomonadati</taxon>
        <taxon>Thermodesulfobacteriota</taxon>
        <taxon>Desulfuromonadia</taxon>
        <taxon>Geobacterales</taxon>
        <taxon>Geobacteraceae</taxon>
        <taxon>Geotalea</taxon>
    </lineage>
</organism>
<name>A5GDG6_GEOUR</name>
<dbReference type="KEGG" id="gur:Gura_0172"/>
<dbReference type="OrthoDB" id="5402390at2"/>
<dbReference type="Proteomes" id="UP000006695">
    <property type="component" value="Chromosome"/>
</dbReference>
<proteinExistence type="predicted"/>
<dbReference type="AlphaFoldDB" id="A5GDG6"/>
<accession>A5GDG6</accession>
<keyword evidence="2" id="KW-1185">Reference proteome</keyword>
<dbReference type="HOGENOM" id="CLU_2897780_0_0_7"/>
<sequence>MKTCTICKCEFDENAEARSVFAEAGEWLAAEVWNDAGELCPECLENRARLAMMYLHEHNT</sequence>
<evidence type="ECO:0000313" key="1">
    <source>
        <dbReference type="EMBL" id="ABQ24388.1"/>
    </source>
</evidence>
<evidence type="ECO:0000313" key="2">
    <source>
        <dbReference type="Proteomes" id="UP000006695"/>
    </source>
</evidence>
<gene>
    <name evidence="1" type="ordered locus">Gura_0172</name>
</gene>
<reference evidence="1 2" key="1">
    <citation type="submission" date="2007-05" db="EMBL/GenBank/DDBJ databases">
        <title>Complete sequence of Geobacter uraniireducens Rf4.</title>
        <authorList>
            <consortium name="US DOE Joint Genome Institute"/>
            <person name="Copeland A."/>
            <person name="Lucas S."/>
            <person name="Lapidus A."/>
            <person name="Barry K."/>
            <person name="Detter J.C."/>
            <person name="Glavina del Rio T."/>
            <person name="Hammon N."/>
            <person name="Israni S."/>
            <person name="Dalin E."/>
            <person name="Tice H."/>
            <person name="Pitluck S."/>
            <person name="Chertkov O."/>
            <person name="Brettin T."/>
            <person name="Bruce D."/>
            <person name="Han C."/>
            <person name="Schmutz J."/>
            <person name="Larimer F."/>
            <person name="Land M."/>
            <person name="Hauser L."/>
            <person name="Kyrpides N."/>
            <person name="Mikhailova N."/>
            <person name="Shelobolina E."/>
            <person name="Aklujkar M."/>
            <person name="Lovley D."/>
            <person name="Richardson P."/>
        </authorList>
    </citation>
    <scope>NUCLEOTIDE SEQUENCE [LARGE SCALE GENOMIC DNA]</scope>
    <source>
        <strain evidence="1 2">Rf4</strain>
    </source>
</reference>
<dbReference type="STRING" id="351605.Gura_0172"/>
<dbReference type="RefSeq" id="WP_011937117.1">
    <property type="nucleotide sequence ID" value="NC_009483.1"/>
</dbReference>
<protein>
    <submittedName>
        <fullName evidence="1">Uncharacterized protein</fullName>
    </submittedName>
</protein>
<dbReference type="EMBL" id="CP000698">
    <property type="protein sequence ID" value="ABQ24388.1"/>
    <property type="molecule type" value="Genomic_DNA"/>
</dbReference>